<name>A0AB34Z4Y9_BORAF</name>
<dbReference type="EMBL" id="JACHGM010000016">
    <property type="protein sequence ID" value="MBB5141835.1"/>
    <property type="molecule type" value="Genomic_DNA"/>
</dbReference>
<gene>
    <name evidence="1" type="ORF">HNP63_001256</name>
</gene>
<protein>
    <submittedName>
        <fullName evidence="1">Uncharacterized protein</fullName>
    </submittedName>
</protein>
<comment type="caution">
    <text evidence="1">The sequence shown here is derived from an EMBL/GenBank/DDBJ whole genome shotgun (WGS) entry which is preliminary data.</text>
</comment>
<sequence>KENTQKDYEHIKVNIYNILIDQLKEKVNIEILKPIIKTYLNSKKKLEYNKVFDTYNYELLELIKNENNSLILKEVV</sequence>
<dbReference type="Proteomes" id="UP000529652">
    <property type="component" value="Unassembled WGS sequence"/>
</dbReference>
<reference evidence="1 2" key="1">
    <citation type="submission" date="2020-08" db="EMBL/GenBank/DDBJ databases">
        <title>Genomic Encyclopedia of Type Strains, Phase IV (KMG-IV): sequencing the most valuable type-strain genomes for metagenomic binning, comparative biology and taxonomic classification.</title>
        <authorList>
            <person name="Goeker M."/>
        </authorList>
    </citation>
    <scope>NUCLEOTIDE SEQUENCE [LARGE SCALE GENOMIC DNA]</scope>
    <source>
        <strain evidence="1 2">DSM 10508</strain>
    </source>
</reference>
<dbReference type="AlphaFoldDB" id="A0AB34Z4Y9"/>
<evidence type="ECO:0000313" key="2">
    <source>
        <dbReference type="Proteomes" id="UP000529652"/>
    </source>
</evidence>
<accession>A0AB34Z4Y9</accession>
<feature type="non-terminal residue" evidence="1">
    <location>
        <position position="1"/>
    </location>
</feature>
<organism evidence="1 2">
    <name type="scientific">Borreliella afzelii</name>
    <name type="common">Borrelia afzelii</name>
    <dbReference type="NCBI Taxonomy" id="29518"/>
    <lineage>
        <taxon>Bacteria</taxon>
        <taxon>Pseudomonadati</taxon>
        <taxon>Spirochaetota</taxon>
        <taxon>Spirochaetia</taxon>
        <taxon>Spirochaetales</taxon>
        <taxon>Borreliaceae</taxon>
        <taxon>Borreliella</taxon>
    </lineage>
</organism>
<proteinExistence type="predicted"/>
<evidence type="ECO:0000313" key="1">
    <source>
        <dbReference type="EMBL" id="MBB5141835.1"/>
    </source>
</evidence>